<evidence type="ECO:0000259" key="1">
    <source>
        <dbReference type="PROSITE" id="PS51649"/>
    </source>
</evidence>
<sequence>LSLFVDSYVEQLRQRGTLTSENFVKLASCVPKEQRNSHDSLLLALDDILKN</sequence>
<feature type="domain" description="NPH3" evidence="1">
    <location>
        <begin position="1"/>
        <end position="51"/>
    </location>
</feature>
<comment type="caution">
    <text evidence="2">The sequence shown here is derived from an EMBL/GenBank/DDBJ whole genome shotgun (WGS) entry which is preliminary data.</text>
</comment>
<gene>
    <name evidence="2" type="ORF">SMN809_LOCUS37303</name>
</gene>
<dbReference type="PROSITE" id="PS51649">
    <property type="entry name" value="NPH3"/>
    <property type="match status" value="1"/>
</dbReference>
<dbReference type="InterPro" id="IPR027356">
    <property type="entry name" value="NPH3_dom"/>
</dbReference>
<accession>A0A8S2YP13</accession>
<dbReference type="Proteomes" id="UP000676336">
    <property type="component" value="Unassembled WGS sequence"/>
</dbReference>
<evidence type="ECO:0000313" key="3">
    <source>
        <dbReference type="Proteomes" id="UP000676336"/>
    </source>
</evidence>
<proteinExistence type="predicted"/>
<evidence type="ECO:0000313" key="2">
    <source>
        <dbReference type="EMBL" id="CAF4557589.1"/>
    </source>
</evidence>
<feature type="non-terminal residue" evidence="2">
    <location>
        <position position="51"/>
    </location>
</feature>
<feature type="non-terminal residue" evidence="2">
    <location>
        <position position="1"/>
    </location>
</feature>
<reference evidence="2" key="1">
    <citation type="submission" date="2021-02" db="EMBL/GenBank/DDBJ databases">
        <authorList>
            <person name="Nowell W R."/>
        </authorList>
    </citation>
    <scope>NUCLEOTIDE SEQUENCE</scope>
</reference>
<name>A0A8S2YP13_9BILA</name>
<dbReference type="AlphaFoldDB" id="A0A8S2YP13"/>
<dbReference type="EMBL" id="CAJOBI010094387">
    <property type="protein sequence ID" value="CAF4557589.1"/>
    <property type="molecule type" value="Genomic_DNA"/>
</dbReference>
<organism evidence="2 3">
    <name type="scientific">Rotaria magnacalcarata</name>
    <dbReference type="NCBI Taxonomy" id="392030"/>
    <lineage>
        <taxon>Eukaryota</taxon>
        <taxon>Metazoa</taxon>
        <taxon>Spiralia</taxon>
        <taxon>Gnathifera</taxon>
        <taxon>Rotifera</taxon>
        <taxon>Eurotatoria</taxon>
        <taxon>Bdelloidea</taxon>
        <taxon>Philodinida</taxon>
        <taxon>Philodinidae</taxon>
        <taxon>Rotaria</taxon>
    </lineage>
</organism>
<protein>
    <recommendedName>
        <fullName evidence="1">NPH3 domain-containing protein</fullName>
    </recommendedName>
</protein>